<reference evidence="1 2" key="1">
    <citation type="submission" date="2020-09" db="EMBL/GenBank/DDBJ databases">
        <title>Characterization and genome sequencing of Ruminiclostridium sp. nov. MA18.</title>
        <authorList>
            <person name="Rettenmaier R."/>
            <person name="Kowollik M.-L."/>
            <person name="Liebl W."/>
            <person name="Zverlov V."/>
        </authorList>
    </citation>
    <scope>NUCLEOTIDE SEQUENCE [LARGE SCALE GENOMIC DNA]</scope>
    <source>
        <strain evidence="1 2">MA18</strain>
    </source>
</reference>
<dbReference type="Proteomes" id="UP000306409">
    <property type="component" value="Chromosome"/>
</dbReference>
<evidence type="ECO:0000313" key="2">
    <source>
        <dbReference type="Proteomes" id="UP000306409"/>
    </source>
</evidence>
<gene>
    <name evidence="1" type="ORF">EHE19_001605</name>
</gene>
<evidence type="ECO:0000313" key="1">
    <source>
        <dbReference type="EMBL" id="QNU67267.1"/>
    </source>
</evidence>
<protein>
    <submittedName>
        <fullName evidence="1">Phage late control D family protein</fullName>
    </submittedName>
</protein>
<dbReference type="SUPFAM" id="SSF69279">
    <property type="entry name" value="Phage tail proteins"/>
    <property type="match status" value="1"/>
</dbReference>
<dbReference type="EMBL" id="CP061336">
    <property type="protein sequence ID" value="QNU67267.1"/>
    <property type="molecule type" value="Genomic_DNA"/>
</dbReference>
<proteinExistence type="predicted"/>
<dbReference type="KEGG" id="rher:EHE19_001605"/>
<dbReference type="RefSeq" id="WP_137699025.1">
    <property type="nucleotide sequence ID" value="NZ_CP061336.1"/>
</dbReference>
<sequence>MTQLIYEGKDITKDISIKSCVLHDYAGGGADDVRITFPDSDKLWGKWNPERGDILEVKTGNYSTGLMYVDGVSQCAGTFTLNAISTPLSAKKPKNRIWRNIKFTQIISDIADANGLTYEVYGITDYAYTVISQMNQSDLDFLNMICIREGYSCKISDGKIIIFSEEYMERKTAKPIITPNDVFQNYEFTKSDNLFSSFTVRYAAPFGNLITYTARSIYAGGSGLEIEYLNSIAEAERWANGYLRNINKYAVTTYLPMKFITDISAGSLINIKEFGTFDGKYYVYKVSLDTVNNKSYVYARQVD</sequence>
<name>A0A4U7J702_9FIRM</name>
<dbReference type="AlphaFoldDB" id="A0A4U7J702"/>
<dbReference type="OrthoDB" id="9815473at2"/>
<accession>A0A4U7J702</accession>
<keyword evidence="2" id="KW-1185">Reference proteome</keyword>
<organism evidence="1 2">
    <name type="scientific">Ruminiclostridium herbifermentans</name>
    <dbReference type="NCBI Taxonomy" id="2488810"/>
    <lineage>
        <taxon>Bacteria</taxon>
        <taxon>Bacillati</taxon>
        <taxon>Bacillota</taxon>
        <taxon>Clostridia</taxon>
        <taxon>Eubacteriales</taxon>
        <taxon>Oscillospiraceae</taxon>
        <taxon>Ruminiclostridium</taxon>
    </lineage>
</organism>